<evidence type="ECO:0000313" key="2">
    <source>
        <dbReference type="EMBL" id="MDO6963594.1"/>
    </source>
</evidence>
<organism evidence="2 3">
    <name type="scientific">Rhizobium alvei</name>
    <dbReference type="NCBI Taxonomy" id="1132659"/>
    <lineage>
        <taxon>Bacteria</taxon>
        <taxon>Pseudomonadati</taxon>
        <taxon>Pseudomonadota</taxon>
        <taxon>Alphaproteobacteria</taxon>
        <taxon>Hyphomicrobiales</taxon>
        <taxon>Rhizobiaceae</taxon>
        <taxon>Rhizobium/Agrobacterium group</taxon>
        <taxon>Rhizobium</taxon>
    </lineage>
</organism>
<proteinExistence type="predicted"/>
<dbReference type="Proteomes" id="UP001174932">
    <property type="component" value="Unassembled WGS sequence"/>
</dbReference>
<dbReference type="RefSeq" id="WP_304375512.1">
    <property type="nucleotide sequence ID" value="NZ_JAUOZU010000006.1"/>
</dbReference>
<dbReference type="EMBL" id="JAUOZU010000006">
    <property type="protein sequence ID" value="MDO6963594.1"/>
    <property type="molecule type" value="Genomic_DNA"/>
</dbReference>
<feature type="signal peptide" evidence="1">
    <location>
        <begin position="1"/>
        <end position="26"/>
    </location>
</feature>
<keyword evidence="3" id="KW-1185">Reference proteome</keyword>
<reference evidence="2" key="1">
    <citation type="journal article" date="2015" name="Int. J. Syst. Evol. Microbiol.">
        <title>Rhizobium alvei sp. nov., isolated from a freshwater river.</title>
        <authorList>
            <person name="Sheu S.Y."/>
            <person name="Huang H.W."/>
            <person name="Young C.C."/>
            <person name="Chen W.M."/>
        </authorList>
    </citation>
    <scope>NUCLEOTIDE SEQUENCE</scope>
    <source>
        <strain evidence="2">TNR-22</strain>
    </source>
</reference>
<name>A0ABT8YJY3_9HYPH</name>
<keyword evidence="1" id="KW-0732">Signal</keyword>
<evidence type="ECO:0000313" key="3">
    <source>
        <dbReference type="Proteomes" id="UP001174932"/>
    </source>
</evidence>
<comment type="caution">
    <text evidence="2">The sequence shown here is derived from an EMBL/GenBank/DDBJ whole genome shotgun (WGS) entry which is preliminary data.</text>
</comment>
<protein>
    <submittedName>
        <fullName evidence="2">Uncharacterized protein</fullName>
    </submittedName>
</protein>
<accession>A0ABT8YJY3</accession>
<feature type="chain" id="PRO_5046313482" evidence="1">
    <location>
        <begin position="27"/>
        <end position="203"/>
    </location>
</feature>
<reference evidence="2" key="2">
    <citation type="submission" date="2023-07" db="EMBL/GenBank/DDBJ databases">
        <authorList>
            <person name="Shen H."/>
        </authorList>
    </citation>
    <scope>NUCLEOTIDE SEQUENCE</scope>
    <source>
        <strain evidence="2">TNR-22</strain>
    </source>
</reference>
<sequence>MSGMLNCLGMLAGLAALLPAATSARAESDVERIFGHIAASGEAYACFSRHYTKAHLASHPEQNVTDMLVYVTRQVGPDPYYSLNMQVNFRHIRKPFQISGGCSESEDGRQTLGCGVECDGGSLAVRVKDESAILVEIPDQVRIYDPSADADDETNGADSIPRNARFGADDKLFRLDRTDLKDCLPVIYDEETREKIAKGVITQ</sequence>
<gene>
    <name evidence="2" type="ORF">Q4481_06475</name>
</gene>
<evidence type="ECO:0000256" key="1">
    <source>
        <dbReference type="SAM" id="SignalP"/>
    </source>
</evidence>